<dbReference type="Proteomes" id="UP000807504">
    <property type="component" value="Unassembled WGS sequence"/>
</dbReference>
<accession>A0A8T0FV72</accession>
<evidence type="ECO:0000256" key="6">
    <source>
        <dbReference type="ARBA" id="ARBA00023136"/>
    </source>
</evidence>
<dbReference type="SUPFAM" id="SSF103473">
    <property type="entry name" value="MFS general substrate transporter"/>
    <property type="match status" value="1"/>
</dbReference>
<dbReference type="AlphaFoldDB" id="A0A8T0FV72"/>
<name>A0A8T0FV72_ARGBR</name>
<keyword evidence="6 8" id="KW-0472">Membrane</keyword>
<evidence type="ECO:0000256" key="8">
    <source>
        <dbReference type="SAM" id="Phobius"/>
    </source>
</evidence>
<evidence type="ECO:0000256" key="5">
    <source>
        <dbReference type="ARBA" id="ARBA00022989"/>
    </source>
</evidence>
<evidence type="ECO:0000256" key="7">
    <source>
        <dbReference type="SAM" id="MobiDB-lite"/>
    </source>
</evidence>
<keyword evidence="4 8" id="KW-0812">Transmembrane</keyword>
<evidence type="ECO:0000313" key="10">
    <source>
        <dbReference type="Proteomes" id="UP000807504"/>
    </source>
</evidence>
<feature type="region of interest" description="Disordered" evidence="7">
    <location>
        <begin position="141"/>
        <end position="173"/>
    </location>
</feature>
<dbReference type="InterPro" id="IPR005828">
    <property type="entry name" value="MFS_sugar_transport-like"/>
</dbReference>
<evidence type="ECO:0000313" key="9">
    <source>
        <dbReference type="EMBL" id="KAF8794656.1"/>
    </source>
</evidence>
<evidence type="ECO:0000256" key="2">
    <source>
        <dbReference type="ARBA" id="ARBA00008335"/>
    </source>
</evidence>
<dbReference type="InterPro" id="IPR036259">
    <property type="entry name" value="MFS_trans_sf"/>
</dbReference>
<protein>
    <submittedName>
        <fullName evidence="9">Solute carrier family 22 member 3 like protein</fullName>
    </submittedName>
</protein>
<evidence type="ECO:0000256" key="1">
    <source>
        <dbReference type="ARBA" id="ARBA00004141"/>
    </source>
</evidence>
<evidence type="ECO:0000256" key="4">
    <source>
        <dbReference type="ARBA" id="ARBA00022692"/>
    </source>
</evidence>
<keyword evidence="3" id="KW-0813">Transport</keyword>
<comment type="similarity">
    <text evidence="2">Belongs to the major facilitator superfamily.</text>
</comment>
<reference evidence="9" key="1">
    <citation type="journal article" date="2020" name="bioRxiv">
        <title>Chromosome-level reference genome of the European wasp spider Argiope bruennichi: a resource for studies on range expansion and evolutionary adaptation.</title>
        <authorList>
            <person name="Sheffer M.M."/>
            <person name="Hoppe A."/>
            <person name="Krehenwinkel H."/>
            <person name="Uhl G."/>
            <person name="Kuss A.W."/>
            <person name="Jensen L."/>
            <person name="Jensen C."/>
            <person name="Gillespie R.G."/>
            <person name="Hoff K.J."/>
            <person name="Prost S."/>
        </authorList>
    </citation>
    <scope>NUCLEOTIDE SEQUENCE</scope>
</reference>
<evidence type="ECO:0000256" key="3">
    <source>
        <dbReference type="ARBA" id="ARBA00022448"/>
    </source>
</evidence>
<dbReference type="EMBL" id="JABXBU010000002">
    <property type="protein sequence ID" value="KAF8794656.1"/>
    <property type="molecule type" value="Genomic_DNA"/>
</dbReference>
<dbReference type="GO" id="GO:0016020">
    <property type="term" value="C:membrane"/>
    <property type="evidence" value="ECO:0007669"/>
    <property type="project" value="UniProtKB-SubCell"/>
</dbReference>
<dbReference type="Gene3D" id="1.20.1250.20">
    <property type="entry name" value="MFS general substrate transporter like domains"/>
    <property type="match status" value="1"/>
</dbReference>
<gene>
    <name evidence="9" type="ORF">HNY73_002615</name>
</gene>
<sequence>MRTRMNGIVNISWTVGLCFLPLLAYFSRSWVTLGLLTSSVTLIFFLYYTFLPESPRWLVSQERYDEAATILYQIGEKNKKVVEKNELVQKLQKLGERMKKEKTVDKVENSSLDLLRYPQLRKKFIIITFFWNSKENNFGVKDVQKSQTDEPKREEKNMGFSETKKPVSSFRNQ</sequence>
<organism evidence="9 10">
    <name type="scientific">Argiope bruennichi</name>
    <name type="common">Wasp spider</name>
    <name type="synonym">Aranea bruennichi</name>
    <dbReference type="NCBI Taxonomy" id="94029"/>
    <lineage>
        <taxon>Eukaryota</taxon>
        <taxon>Metazoa</taxon>
        <taxon>Ecdysozoa</taxon>
        <taxon>Arthropoda</taxon>
        <taxon>Chelicerata</taxon>
        <taxon>Arachnida</taxon>
        <taxon>Araneae</taxon>
        <taxon>Araneomorphae</taxon>
        <taxon>Entelegynae</taxon>
        <taxon>Araneoidea</taxon>
        <taxon>Araneidae</taxon>
        <taxon>Argiope</taxon>
    </lineage>
</organism>
<reference evidence="9" key="2">
    <citation type="submission" date="2020-06" db="EMBL/GenBank/DDBJ databases">
        <authorList>
            <person name="Sheffer M."/>
        </authorList>
    </citation>
    <scope>NUCLEOTIDE SEQUENCE</scope>
</reference>
<feature type="compositionally biased region" description="Basic and acidic residues" evidence="7">
    <location>
        <begin position="142"/>
        <end position="165"/>
    </location>
</feature>
<dbReference type="GO" id="GO:0022857">
    <property type="term" value="F:transmembrane transporter activity"/>
    <property type="evidence" value="ECO:0007669"/>
    <property type="project" value="InterPro"/>
</dbReference>
<feature type="transmembrane region" description="Helical" evidence="8">
    <location>
        <begin position="32"/>
        <end position="51"/>
    </location>
</feature>
<dbReference type="Pfam" id="PF00083">
    <property type="entry name" value="Sugar_tr"/>
    <property type="match status" value="1"/>
</dbReference>
<keyword evidence="10" id="KW-1185">Reference proteome</keyword>
<comment type="caution">
    <text evidence="9">The sequence shown here is derived from an EMBL/GenBank/DDBJ whole genome shotgun (WGS) entry which is preliminary data.</text>
</comment>
<proteinExistence type="inferred from homology"/>
<dbReference type="PANTHER" id="PTHR23511">
    <property type="entry name" value="SYNAPTIC VESICLE GLYCOPROTEIN 2"/>
    <property type="match status" value="1"/>
</dbReference>
<keyword evidence="5 8" id="KW-1133">Transmembrane helix</keyword>
<comment type="subcellular location">
    <subcellularLocation>
        <location evidence="1">Membrane</location>
        <topology evidence="1">Multi-pass membrane protein</topology>
    </subcellularLocation>
</comment>
<feature type="transmembrane region" description="Helical" evidence="8">
    <location>
        <begin position="7"/>
        <end position="26"/>
    </location>
</feature>